<feature type="domain" description="Polysaccharide export protein N-terminal" evidence="2">
    <location>
        <begin position="53"/>
        <end position="127"/>
    </location>
</feature>
<gene>
    <name evidence="4" type="primary">gumB</name>
    <name evidence="4" type="ORF">GCM10011395_00630</name>
</gene>
<evidence type="ECO:0000313" key="5">
    <source>
        <dbReference type="Proteomes" id="UP000618591"/>
    </source>
</evidence>
<evidence type="ECO:0000313" key="4">
    <source>
        <dbReference type="EMBL" id="GGA34202.1"/>
    </source>
</evidence>
<reference evidence="5" key="1">
    <citation type="journal article" date="2019" name="Int. J. Syst. Evol. Microbiol.">
        <title>The Global Catalogue of Microorganisms (GCM) 10K type strain sequencing project: providing services to taxonomists for standard genome sequencing and annotation.</title>
        <authorList>
            <consortium name="The Broad Institute Genomics Platform"/>
            <consortium name="The Broad Institute Genome Sequencing Center for Infectious Disease"/>
            <person name="Wu L."/>
            <person name="Ma J."/>
        </authorList>
    </citation>
    <scope>NUCLEOTIDE SEQUENCE [LARGE SCALE GENOMIC DNA]</scope>
    <source>
        <strain evidence="5">CGMCC 1.10106</strain>
    </source>
</reference>
<sequence>MPIASAYRTLLALGALCLAALLMLGGCADTRGGSIPYGVAKFNAPDPIAAIAAENAYRTGPGDTLAVAVMRVPDLSGDAVIDPSGDITMPLIGKVPAIGKTTDQIASEISGRLSAKYLQNPEVRVALKSSSSQRITVDGSVNGPGIYSIAGSTTLLQAIALAKGTTSDANSRKVAVFRTIAGQRQAAAFDLTDIRRGKAADPEIFGNDIIVVDGSASKAALKNVLQTIPLISIFRPF</sequence>
<keyword evidence="1" id="KW-0732">Signal</keyword>
<dbReference type="InterPro" id="IPR003715">
    <property type="entry name" value="Poly_export_N"/>
</dbReference>
<dbReference type="InterPro" id="IPR019554">
    <property type="entry name" value="Soluble_ligand-bd"/>
</dbReference>
<accession>A0ABQ1G1G8</accession>
<dbReference type="Proteomes" id="UP000618591">
    <property type="component" value="Unassembled WGS sequence"/>
</dbReference>
<evidence type="ECO:0000259" key="3">
    <source>
        <dbReference type="Pfam" id="PF10531"/>
    </source>
</evidence>
<dbReference type="EMBL" id="BMDW01000001">
    <property type="protein sequence ID" value="GGA34202.1"/>
    <property type="molecule type" value="Genomic_DNA"/>
</dbReference>
<proteinExistence type="predicted"/>
<organism evidence="4 5">
    <name type="scientific">Sphingomonas psychrolutea</name>
    <dbReference type="NCBI Taxonomy" id="1259676"/>
    <lineage>
        <taxon>Bacteria</taxon>
        <taxon>Pseudomonadati</taxon>
        <taxon>Pseudomonadota</taxon>
        <taxon>Alphaproteobacteria</taxon>
        <taxon>Sphingomonadales</taxon>
        <taxon>Sphingomonadaceae</taxon>
        <taxon>Sphingomonas</taxon>
    </lineage>
</organism>
<evidence type="ECO:0000256" key="1">
    <source>
        <dbReference type="ARBA" id="ARBA00022729"/>
    </source>
</evidence>
<dbReference type="InterPro" id="IPR049712">
    <property type="entry name" value="Poly_export"/>
</dbReference>
<dbReference type="Gene3D" id="3.30.1950.10">
    <property type="entry name" value="wza like domain"/>
    <property type="match status" value="1"/>
</dbReference>
<dbReference type="PANTHER" id="PTHR33619:SF3">
    <property type="entry name" value="POLYSACCHARIDE EXPORT PROTEIN GFCE-RELATED"/>
    <property type="match status" value="1"/>
</dbReference>
<name>A0ABQ1G1G8_9SPHN</name>
<dbReference type="Pfam" id="PF10531">
    <property type="entry name" value="SLBB"/>
    <property type="match status" value="1"/>
</dbReference>
<comment type="caution">
    <text evidence="4">The sequence shown here is derived from an EMBL/GenBank/DDBJ whole genome shotgun (WGS) entry which is preliminary data.</text>
</comment>
<protein>
    <submittedName>
        <fullName evidence="4">GumB protein</fullName>
    </submittedName>
</protein>
<dbReference type="Pfam" id="PF02563">
    <property type="entry name" value="Poly_export"/>
    <property type="match status" value="1"/>
</dbReference>
<evidence type="ECO:0000259" key="2">
    <source>
        <dbReference type="Pfam" id="PF02563"/>
    </source>
</evidence>
<feature type="domain" description="Soluble ligand binding" evidence="3">
    <location>
        <begin position="135"/>
        <end position="182"/>
    </location>
</feature>
<dbReference type="Gene3D" id="3.10.560.10">
    <property type="entry name" value="Outer membrane lipoprotein wza domain like"/>
    <property type="match status" value="1"/>
</dbReference>
<dbReference type="PANTHER" id="PTHR33619">
    <property type="entry name" value="POLYSACCHARIDE EXPORT PROTEIN GFCE-RELATED"/>
    <property type="match status" value="1"/>
</dbReference>
<keyword evidence="5" id="KW-1185">Reference proteome</keyword>